<evidence type="ECO:0000256" key="1">
    <source>
        <dbReference type="SAM" id="SignalP"/>
    </source>
</evidence>
<evidence type="ECO:0000313" key="4">
    <source>
        <dbReference type="Proteomes" id="UP000661163"/>
    </source>
</evidence>
<sequence length="307" mass="31594">MLRAISLLLFLLLPTFSFANSCSFSTFNMNFGAVDTLSGNRVNSTAAITVNCTGSPRQRILLCPNLGAGSGGASSAAARQMLSGSNPLNYQLYTDSARTVIWGSSTRADTTRSPAYALTLSPFGTGSRTITVYGTVLGNQTAVAVGTYLSSFSGSHTTFRYTTGTSCSSPAEIAAPTSFSVNANVAANCLVGVENIDFGTKGVLSANADAYGSVTATCTPGTTYTISLNGGTTNSAPSARKMSRGSEAVTYGLYKDVSRTQPWGGATTVAGTGNGATQVFTVYGRVLSQPTPSPGTYTDTVVVTLTY</sequence>
<keyword evidence="1" id="KW-0732">Signal</keyword>
<gene>
    <name evidence="3" type="ORF">GR217_32910</name>
</gene>
<dbReference type="InterPro" id="IPR053167">
    <property type="entry name" value="Spore_coat_component"/>
</dbReference>
<comment type="caution">
    <text evidence="3">The sequence shown here is derived from an EMBL/GenBank/DDBJ whole genome shotgun (WGS) entry which is preliminary data.</text>
</comment>
<evidence type="ECO:0000313" key="3">
    <source>
        <dbReference type="EMBL" id="NEI52423.1"/>
    </source>
</evidence>
<feature type="chain" id="PRO_5042201768" evidence="1">
    <location>
        <begin position="20"/>
        <end position="307"/>
    </location>
</feature>
<dbReference type="PANTHER" id="PTHR37089">
    <property type="entry name" value="PROTEIN U-RELATED"/>
    <property type="match status" value="1"/>
</dbReference>
<feature type="signal peptide" evidence="1">
    <location>
        <begin position="1"/>
        <end position="19"/>
    </location>
</feature>
<dbReference type="SMART" id="SM00972">
    <property type="entry name" value="SCPU"/>
    <property type="match status" value="2"/>
</dbReference>
<accession>A0AAE5C492</accession>
<reference evidence="3 4" key="1">
    <citation type="submission" date="2019-12" db="EMBL/GenBank/DDBJ databases">
        <title>Rhizobium genotypes associated with high levels of biological nitrogen fixation by grain legumes in a temperate-maritime cropping system.</title>
        <authorList>
            <person name="Maluk M."/>
            <person name="Francesc Ferrando Molina F."/>
            <person name="Lopez Del Egido L."/>
            <person name="Lafos M."/>
            <person name="Langarica-Fuentes A."/>
            <person name="Gebre Yohannes G."/>
            <person name="Young M.W."/>
            <person name="Martin P."/>
            <person name="Gantlett R."/>
            <person name="Kenicer G."/>
            <person name="Hawes C."/>
            <person name="Begg G.S."/>
            <person name="Quilliam R.S."/>
            <person name="Squire G.R."/>
            <person name="Poole P.S."/>
            <person name="Young P.W."/>
            <person name="Iannetta P.M."/>
            <person name="James E.K."/>
        </authorList>
    </citation>
    <scope>NUCLEOTIDE SEQUENCE [LARGE SCALE GENOMIC DNA]</scope>
    <source>
        <strain evidence="3 4">JHI985</strain>
    </source>
</reference>
<evidence type="ECO:0000259" key="2">
    <source>
        <dbReference type="Pfam" id="PF05229"/>
    </source>
</evidence>
<proteinExistence type="predicted"/>
<feature type="domain" description="Spore coat protein U/FanG" evidence="2">
    <location>
        <begin position="177"/>
        <end position="304"/>
    </location>
</feature>
<feature type="domain" description="Spore coat protein U/FanG" evidence="2">
    <location>
        <begin position="17"/>
        <end position="150"/>
    </location>
</feature>
<dbReference type="RefSeq" id="WP_018496473.1">
    <property type="nucleotide sequence ID" value="NZ_WUFC01000040.1"/>
</dbReference>
<dbReference type="Pfam" id="PF05229">
    <property type="entry name" value="SCPU"/>
    <property type="match status" value="2"/>
</dbReference>
<name>A0AAE5C492_9HYPH</name>
<dbReference type="Proteomes" id="UP000661163">
    <property type="component" value="Unassembled WGS sequence"/>
</dbReference>
<organism evidence="3 4">
    <name type="scientific">Rhizobium ruizarguesonis</name>
    <dbReference type="NCBI Taxonomy" id="2081791"/>
    <lineage>
        <taxon>Bacteria</taxon>
        <taxon>Pseudomonadati</taxon>
        <taxon>Pseudomonadota</taxon>
        <taxon>Alphaproteobacteria</taxon>
        <taxon>Hyphomicrobiales</taxon>
        <taxon>Rhizobiaceae</taxon>
        <taxon>Rhizobium/Agrobacterium group</taxon>
        <taxon>Rhizobium</taxon>
    </lineage>
</organism>
<dbReference type="InterPro" id="IPR007893">
    <property type="entry name" value="Spore_coat_U/FanG"/>
</dbReference>
<dbReference type="AlphaFoldDB" id="A0AAE5C492"/>
<protein>
    <submittedName>
        <fullName evidence="3">Fimbrial major subunit CsuA/B family protein</fullName>
    </submittedName>
</protein>
<dbReference type="EMBL" id="WUFC01000040">
    <property type="protein sequence ID" value="NEI52423.1"/>
    <property type="molecule type" value="Genomic_DNA"/>
</dbReference>